<dbReference type="AlphaFoldDB" id="A0ABC8U3H5"/>
<dbReference type="GO" id="GO:0000166">
    <property type="term" value="F:nucleotide binding"/>
    <property type="evidence" value="ECO:0007669"/>
    <property type="project" value="UniProtKB-KW"/>
</dbReference>
<dbReference type="Proteomes" id="UP001642360">
    <property type="component" value="Unassembled WGS sequence"/>
</dbReference>
<keyword evidence="2" id="KW-0547">Nucleotide-binding</keyword>
<keyword evidence="7" id="KW-1185">Reference proteome</keyword>
<sequence>MAGCAVEVSILNLSFLLEKKLSWMGGTITLMTRVHSEISEIKLELESMRSFVRDAERYKDQIHRLSVWLAQNSPPRRALLSYRTATKLKKIKAIAERRDMIWVISKKVQLQAQITVPAGWRIWGSVPSSLRVTML</sequence>
<comment type="caution">
    <text evidence="5">The sequence shown here is derived from an EMBL/GenBank/DDBJ whole genome shotgun (WGS) entry which is preliminary data.</text>
</comment>
<name>A0ABC8U3H5_9AQUA</name>
<evidence type="ECO:0000259" key="4">
    <source>
        <dbReference type="Pfam" id="PF18052"/>
    </source>
</evidence>
<evidence type="ECO:0000256" key="2">
    <source>
        <dbReference type="ARBA" id="ARBA00022741"/>
    </source>
</evidence>
<keyword evidence="1" id="KW-0677">Repeat</keyword>
<gene>
    <name evidence="5" type="ORF">ILEXP_LOCUS44638</name>
    <name evidence="6" type="ORF">ILEXP_LOCUS49325</name>
</gene>
<accession>A0ABC8U3H5</accession>
<protein>
    <recommendedName>
        <fullName evidence="4">Disease resistance N-terminal domain-containing protein</fullName>
    </recommendedName>
</protein>
<evidence type="ECO:0000256" key="3">
    <source>
        <dbReference type="ARBA" id="ARBA00022821"/>
    </source>
</evidence>
<reference evidence="5 7" key="1">
    <citation type="submission" date="2024-02" db="EMBL/GenBank/DDBJ databases">
        <authorList>
            <person name="Vignale AGUSTIN F."/>
            <person name="Sosa J E."/>
            <person name="Modenutti C."/>
        </authorList>
    </citation>
    <scope>NUCLEOTIDE SEQUENCE [LARGE SCALE GENOMIC DNA]</scope>
</reference>
<dbReference type="Gene3D" id="1.20.5.4130">
    <property type="match status" value="1"/>
</dbReference>
<dbReference type="InterPro" id="IPR041118">
    <property type="entry name" value="Rx_N"/>
</dbReference>
<evidence type="ECO:0000256" key="1">
    <source>
        <dbReference type="ARBA" id="ARBA00022737"/>
    </source>
</evidence>
<dbReference type="GO" id="GO:0006952">
    <property type="term" value="P:defense response"/>
    <property type="evidence" value="ECO:0007669"/>
    <property type="project" value="UniProtKB-KW"/>
</dbReference>
<feature type="domain" description="Disease resistance N-terminal" evidence="4">
    <location>
        <begin position="13"/>
        <end position="71"/>
    </location>
</feature>
<keyword evidence="3" id="KW-0611">Plant defense</keyword>
<proteinExistence type="predicted"/>
<evidence type="ECO:0000313" key="7">
    <source>
        <dbReference type="Proteomes" id="UP001642360"/>
    </source>
</evidence>
<evidence type="ECO:0000313" key="6">
    <source>
        <dbReference type="EMBL" id="CAK9179393.1"/>
    </source>
</evidence>
<evidence type="ECO:0000313" key="5">
    <source>
        <dbReference type="EMBL" id="CAK9174869.1"/>
    </source>
</evidence>
<organism evidence="5 7">
    <name type="scientific">Ilex paraguariensis</name>
    <name type="common">yerba mate</name>
    <dbReference type="NCBI Taxonomy" id="185542"/>
    <lineage>
        <taxon>Eukaryota</taxon>
        <taxon>Viridiplantae</taxon>
        <taxon>Streptophyta</taxon>
        <taxon>Embryophyta</taxon>
        <taxon>Tracheophyta</taxon>
        <taxon>Spermatophyta</taxon>
        <taxon>Magnoliopsida</taxon>
        <taxon>eudicotyledons</taxon>
        <taxon>Gunneridae</taxon>
        <taxon>Pentapetalae</taxon>
        <taxon>asterids</taxon>
        <taxon>campanulids</taxon>
        <taxon>Aquifoliales</taxon>
        <taxon>Aquifoliaceae</taxon>
        <taxon>Ilex</taxon>
    </lineage>
</organism>
<dbReference type="EMBL" id="CAUOFW020007491">
    <property type="protein sequence ID" value="CAK9179393.1"/>
    <property type="molecule type" value="Genomic_DNA"/>
</dbReference>
<dbReference type="Pfam" id="PF18052">
    <property type="entry name" value="Rx_N"/>
    <property type="match status" value="1"/>
</dbReference>
<dbReference type="EMBL" id="CAUOFW020006475">
    <property type="protein sequence ID" value="CAK9174869.1"/>
    <property type="molecule type" value="Genomic_DNA"/>
</dbReference>